<name>A0ABM1LSY8_PRUMU</name>
<protein>
    <submittedName>
        <fullName evidence="3">Uncharacterized mitochondrial protein AtMg00810-like</fullName>
    </submittedName>
</protein>
<keyword evidence="2" id="KW-1185">Reference proteome</keyword>
<sequence>MTFDPSQLISCKSFTLSAVSNANGTPSPVVGHDSLSLSTSIHLDSDILTGKMIGCGTRWGKLYYLDWASDNEVKSNSDHTLFLKRDEGKLTALIVYVDDIIVTGNDTEEQLKLQKYLSQEFEMKDLGDLKYLLGIEVARSKIGIFMCQRKYVIDLLTETGMLGCKLADTAIEMNQKLCEDMDQEPTKKEQYQRLFGRLIYLAHIRPDIAYVVRVVSQFMHSPSVSHRNAVDRILRYLKSALGK</sequence>
<gene>
    <name evidence="3" type="primary">LOC107881383</name>
</gene>
<dbReference type="InterPro" id="IPR043502">
    <property type="entry name" value="DNA/RNA_pol_sf"/>
</dbReference>
<feature type="domain" description="Reverse transcriptase Ty1/copia-type" evidence="1">
    <location>
        <begin position="74"/>
        <end position="170"/>
    </location>
</feature>
<evidence type="ECO:0000313" key="2">
    <source>
        <dbReference type="Proteomes" id="UP000694861"/>
    </source>
</evidence>
<dbReference type="SUPFAM" id="SSF56672">
    <property type="entry name" value="DNA/RNA polymerases"/>
    <property type="match status" value="1"/>
</dbReference>
<reference evidence="2" key="1">
    <citation type="journal article" date="2012" name="Nat. Commun.">
        <title>The genome of Prunus mume.</title>
        <authorList>
            <person name="Zhang Q."/>
            <person name="Chen W."/>
            <person name="Sun L."/>
            <person name="Zhao F."/>
            <person name="Huang B."/>
            <person name="Yang W."/>
            <person name="Tao Y."/>
            <person name="Wang J."/>
            <person name="Yuan Z."/>
            <person name="Fan G."/>
            <person name="Xing Z."/>
            <person name="Han C."/>
            <person name="Pan H."/>
            <person name="Zhong X."/>
            <person name="Shi W."/>
            <person name="Liang X."/>
            <person name="Du D."/>
            <person name="Sun F."/>
            <person name="Xu Z."/>
            <person name="Hao R."/>
            <person name="Lv T."/>
            <person name="Lv Y."/>
            <person name="Zheng Z."/>
            <person name="Sun M."/>
            <person name="Luo L."/>
            <person name="Cai M."/>
            <person name="Gao Y."/>
            <person name="Wang J."/>
            <person name="Yin Y."/>
            <person name="Xu X."/>
            <person name="Cheng T."/>
            <person name="Wang J."/>
        </authorList>
    </citation>
    <scope>NUCLEOTIDE SEQUENCE [LARGE SCALE GENOMIC DNA]</scope>
</reference>
<dbReference type="Pfam" id="PF07727">
    <property type="entry name" value="RVT_2"/>
    <property type="match status" value="1"/>
</dbReference>
<accession>A0ABM1LSY8</accession>
<dbReference type="GeneID" id="107881383"/>
<organism evidence="2 3">
    <name type="scientific">Prunus mume</name>
    <name type="common">Japanese apricot</name>
    <name type="synonym">Armeniaca mume</name>
    <dbReference type="NCBI Taxonomy" id="102107"/>
    <lineage>
        <taxon>Eukaryota</taxon>
        <taxon>Viridiplantae</taxon>
        <taxon>Streptophyta</taxon>
        <taxon>Embryophyta</taxon>
        <taxon>Tracheophyta</taxon>
        <taxon>Spermatophyta</taxon>
        <taxon>Magnoliopsida</taxon>
        <taxon>eudicotyledons</taxon>
        <taxon>Gunneridae</taxon>
        <taxon>Pentapetalae</taxon>
        <taxon>rosids</taxon>
        <taxon>fabids</taxon>
        <taxon>Rosales</taxon>
        <taxon>Rosaceae</taxon>
        <taxon>Amygdaloideae</taxon>
        <taxon>Amygdaleae</taxon>
        <taxon>Prunus</taxon>
    </lineage>
</organism>
<dbReference type="RefSeq" id="XP_016650515.1">
    <property type="nucleotide sequence ID" value="XM_016795029.1"/>
</dbReference>
<dbReference type="PANTHER" id="PTHR11439:SF467">
    <property type="entry name" value="INTEGRASE CATALYTIC DOMAIN-CONTAINING PROTEIN"/>
    <property type="match status" value="1"/>
</dbReference>
<reference evidence="3" key="2">
    <citation type="submission" date="2025-08" db="UniProtKB">
        <authorList>
            <consortium name="RefSeq"/>
        </authorList>
    </citation>
    <scope>IDENTIFICATION</scope>
</reference>
<dbReference type="InterPro" id="IPR013103">
    <property type="entry name" value="RVT_2"/>
</dbReference>
<dbReference type="PANTHER" id="PTHR11439">
    <property type="entry name" value="GAG-POL-RELATED RETROTRANSPOSON"/>
    <property type="match status" value="1"/>
</dbReference>
<evidence type="ECO:0000313" key="3">
    <source>
        <dbReference type="RefSeq" id="XP_016650515.1"/>
    </source>
</evidence>
<proteinExistence type="predicted"/>
<evidence type="ECO:0000259" key="1">
    <source>
        <dbReference type="Pfam" id="PF07727"/>
    </source>
</evidence>
<dbReference type="Proteomes" id="UP000694861">
    <property type="component" value="Linkage group LG6"/>
</dbReference>